<reference evidence="1" key="1">
    <citation type="submission" date="2014-11" db="EMBL/GenBank/DDBJ databases">
        <authorList>
            <person name="Amaro Gonzalez C."/>
        </authorList>
    </citation>
    <scope>NUCLEOTIDE SEQUENCE</scope>
</reference>
<accession>A0A0E9P6P9</accession>
<reference evidence="1" key="2">
    <citation type="journal article" date="2015" name="Fish Shellfish Immunol.">
        <title>Early steps in the European eel (Anguilla anguilla)-Vibrio vulnificus interaction in the gills: Role of the RtxA13 toxin.</title>
        <authorList>
            <person name="Callol A."/>
            <person name="Pajuelo D."/>
            <person name="Ebbesson L."/>
            <person name="Teles M."/>
            <person name="MacKenzie S."/>
            <person name="Amaro C."/>
        </authorList>
    </citation>
    <scope>NUCLEOTIDE SEQUENCE</scope>
</reference>
<protein>
    <submittedName>
        <fullName evidence="1">Uncharacterized protein</fullName>
    </submittedName>
</protein>
<sequence>MGLTQATWSYWGRVDTSPTSSTILIWKCIQSLFGLIVHLNVDRVRVHKLSVFVSSLFLSA</sequence>
<evidence type="ECO:0000313" key="1">
    <source>
        <dbReference type="EMBL" id="JAG99941.1"/>
    </source>
</evidence>
<dbReference type="EMBL" id="GBXM01108635">
    <property type="protein sequence ID" value="JAG99941.1"/>
    <property type="molecule type" value="Transcribed_RNA"/>
</dbReference>
<proteinExistence type="predicted"/>
<organism evidence="1">
    <name type="scientific">Anguilla anguilla</name>
    <name type="common">European freshwater eel</name>
    <name type="synonym">Muraena anguilla</name>
    <dbReference type="NCBI Taxonomy" id="7936"/>
    <lineage>
        <taxon>Eukaryota</taxon>
        <taxon>Metazoa</taxon>
        <taxon>Chordata</taxon>
        <taxon>Craniata</taxon>
        <taxon>Vertebrata</taxon>
        <taxon>Euteleostomi</taxon>
        <taxon>Actinopterygii</taxon>
        <taxon>Neopterygii</taxon>
        <taxon>Teleostei</taxon>
        <taxon>Anguilliformes</taxon>
        <taxon>Anguillidae</taxon>
        <taxon>Anguilla</taxon>
    </lineage>
</organism>
<dbReference type="AlphaFoldDB" id="A0A0E9P6P9"/>
<name>A0A0E9P6P9_ANGAN</name>